<organism evidence="4 5">
    <name type="scientific">Meganyctiphanes norvegica</name>
    <name type="common">Northern krill</name>
    <name type="synonym">Thysanopoda norvegica</name>
    <dbReference type="NCBI Taxonomy" id="48144"/>
    <lineage>
        <taxon>Eukaryota</taxon>
        <taxon>Metazoa</taxon>
        <taxon>Ecdysozoa</taxon>
        <taxon>Arthropoda</taxon>
        <taxon>Crustacea</taxon>
        <taxon>Multicrustacea</taxon>
        <taxon>Malacostraca</taxon>
        <taxon>Eumalacostraca</taxon>
        <taxon>Eucarida</taxon>
        <taxon>Euphausiacea</taxon>
        <taxon>Euphausiidae</taxon>
        <taxon>Meganyctiphanes</taxon>
    </lineage>
</organism>
<dbReference type="EMBL" id="CAXKWB010018756">
    <property type="protein sequence ID" value="CAL4121187.1"/>
    <property type="molecule type" value="Genomic_DNA"/>
</dbReference>
<dbReference type="PANTHER" id="PTHR46652">
    <property type="entry name" value="LEUCINE-RICH REPEAT AND IQ DOMAIN-CONTAINING PROTEIN 1-RELATED"/>
    <property type="match status" value="1"/>
</dbReference>
<proteinExistence type="predicted"/>
<dbReference type="PROSITE" id="PS50053">
    <property type="entry name" value="UBIQUITIN_2"/>
    <property type="match status" value="1"/>
</dbReference>
<protein>
    <recommendedName>
        <fullName evidence="3">Ubiquitin-like domain-containing protein</fullName>
    </recommendedName>
</protein>
<evidence type="ECO:0000313" key="4">
    <source>
        <dbReference type="EMBL" id="CAL4121187.1"/>
    </source>
</evidence>
<dbReference type="InterPro" id="IPR050836">
    <property type="entry name" value="SDS22/Internalin_LRR"/>
</dbReference>
<dbReference type="Proteomes" id="UP001497623">
    <property type="component" value="Unassembled WGS sequence"/>
</dbReference>
<name>A0AAV2RBA0_MEGNR</name>
<dbReference type="PANTHER" id="PTHR46652:SF7">
    <property type="entry name" value="LEUCINE-RICH REPEAT AND IQ DOMAIN-CONTAINING PROTEIN 1"/>
    <property type="match status" value="1"/>
</dbReference>
<dbReference type="Gene3D" id="3.80.10.10">
    <property type="entry name" value="Ribonuclease Inhibitor"/>
    <property type="match status" value="2"/>
</dbReference>
<reference evidence="4 5" key="1">
    <citation type="submission" date="2024-05" db="EMBL/GenBank/DDBJ databases">
        <authorList>
            <person name="Wallberg A."/>
        </authorList>
    </citation>
    <scope>NUCLEOTIDE SEQUENCE [LARGE SCALE GENOMIC DNA]</scope>
</reference>
<sequence length="418" mass="48233">MPSLPEAVDLKYGDDYPAQVTEVACVALSLKRKGRMRLPSVMILSECDIEEAGDEEEVQKTCEGVRELDVSRNKFKEWPEVVKILRNLPCLCFLNLSYNTFVNGVTGLDGVQLAKLTRFVLNGTELPWRDVHKLLEHTPRLEELHLCMNNFKTVDGAGKKYPSINRIHFNSNPVSLWSEVEALGDLFPNLEVLILAECPLKSLSSESQRYVVKFPNLKYLSLNSTQICSWDSVDMCNCFPKLSELRLQSCPLFEEHKDSERRSLTIARVWKIQRLNGGSMITEEEREMAERSFIRHYKQQSERPKRYDELVSQHGDLEPLVEVNLKPEKYVKITVRYREKVLEKTLSVYLRVVDLKKLLEPELGLPASKMRLFYIDRGVGFGEAYAPEEIKLNVKKQLYAMNVHTGDEFYIESKIADY</sequence>
<evidence type="ECO:0000313" key="5">
    <source>
        <dbReference type="Proteomes" id="UP001497623"/>
    </source>
</evidence>
<dbReference type="InterPro" id="IPR000626">
    <property type="entry name" value="Ubiquitin-like_dom"/>
</dbReference>
<keyword evidence="1" id="KW-0433">Leucine-rich repeat</keyword>
<evidence type="ECO:0000259" key="3">
    <source>
        <dbReference type="PROSITE" id="PS50053"/>
    </source>
</evidence>
<evidence type="ECO:0000256" key="2">
    <source>
        <dbReference type="ARBA" id="ARBA00022737"/>
    </source>
</evidence>
<accession>A0AAV2RBA0</accession>
<keyword evidence="5" id="KW-1185">Reference proteome</keyword>
<dbReference type="AlphaFoldDB" id="A0AAV2RBA0"/>
<evidence type="ECO:0000256" key="1">
    <source>
        <dbReference type="ARBA" id="ARBA00022614"/>
    </source>
</evidence>
<dbReference type="SUPFAM" id="SSF52058">
    <property type="entry name" value="L domain-like"/>
    <property type="match status" value="1"/>
</dbReference>
<dbReference type="InterPro" id="IPR029071">
    <property type="entry name" value="Ubiquitin-like_domsf"/>
</dbReference>
<comment type="caution">
    <text evidence="4">The sequence shown here is derived from an EMBL/GenBank/DDBJ whole genome shotgun (WGS) entry which is preliminary data.</text>
</comment>
<gene>
    <name evidence="4" type="ORF">MNOR_LOCUS22358</name>
</gene>
<feature type="domain" description="Ubiquitin-like" evidence="3">
    <location>
        <begin position="331"/>
        <end position="407"/>
    </location>
</feature>
<dbReference type="InterPro" id="IPR032675">
    <property type="entry name" value="LRR_dom_sf"/>
</dbReference>
<keyword evidence="2" id="KW-0677">Repeat</keyword>
<dbReference type="SUPFAM" id="SSF54236">
    <property type="entry name" value="Ubiquitin-like"/>
    <property type="match status" value="1"/>
</dbReference>